<evidence type="ECO:0000313" key="3">
    <source>
        <dbReference type="Proteomes" id="UP000014254"/>
    </source>
</evidence>
<dbReference type="InParanoid" id="S2JJV2"/>
<feature type="transmembrane region" description="Helical" evidence="1">
    <location>
        <begin position="16"/>
        <end position="36"/>
    </location>
</feature>
<gene>
    <name evidence="2" type="ORF">HMPREF1544_10447</name>
</gene>
<keyword evidence="1" id="KW-1133">Transmembrane helix</keyword>
<dbReference type="AlphaFoldDB" id="S2JJV2"/>
<evidence type="ECO:0000313" key="2">
    <source>
        <dbReference type="EMBL" id="EPB82788.1"/>
    </source>
</evidence>
<name>S2JJV2_MUCC1</name>
<dbReference type="OrthoDB" id="2293712at2759"/>
<accession>S2JJV2</accession>
<reference evidence="3" key="1">
    <citation type="submission" date="2013-05" db="EMBL/GenBank/DDBJ databases">
        <title>The Genome sequence of Mucor circinelloides f. circinelloides 1006PhL.</title>
        <authorList>
            <consortium name="The Broad Institute Genomics Platform"/>
            <person name="Cuomo C."/>
            <person name="Earl A."/>
            <person name="Findley K."/>
            <person name="Lee S.C."/>
            <person name="Walker B."/>
            <person name="Young S."/>
            <person name="Zeng Q."/>
            <person name="Gargeya S."/>
            <person name="Fitzgerald M."/>
            <person name="Haas B."/>
            <person name="Abouelleil A."/>
            <person name="Allen A.W."/>
            <person name="Alvarado L."/>
            <person name="Arachchi H.M."/>
            <person name="Berlin A.M."/>
            <person name="Chapman S.B."/>
            <person name="Gainer-Dewar J."/>
            <person name="Goldberg J."/>
            <person name="Griggs A."/>
            <person name="Gujja S."/>
            <person name="Hansen M."/>
            <person name="Howarth C."/>
            <person name="Imamovic A."/>
            <person name="Ireland A."/>
            <person name="Larimer J."/>
            <person name="McCowan C."/>
            <person name="Murphy C."/>
            <person name="Pearson M."/>
            <person name="Poon T.W."/>
            <person name="Priest M."/>
            <person name="Roberts A."/>
            <person name="Saif S."/>
            <person name="Shea T."/>
            <person name="Sisk P."/>
            <person name="Sykes S."/>
            <person name="Wortman J."/>
            <person name="Nusbaum C."/>
            <person name="Birren B."/>
        </authorList>
    </citation>
    <scope>NUCLEOTIDE SEQUENCE [LARGE SCALE GENOMIC DNA]</scope>
    <source>
        <strain evidence="3">1006PhL</strain>
    </source>
</reference>
<organism evidence="2 3">
    <name type="scientific">Mucor circinelloides f. circinelloides (strain 1006PhL)</name>
    <name type="common">Mucormycosis agent</name>
    <name type="synonym">Calyptromyces circinelloides</name>
    <dbReference type="NCBI Taxonomy" id="1220926"/>
    <lineage>
        <taxon>Eukaryota</taxon>
        <taxon>Fungi</taxon>
        <taxon>Fungi incertae sedis</taxon>
        <taxon>Mucoromycota</taxon>
        <taxon>Mucoromycotina</taxon>
        <taxon>Mucoromycetes</taxon>
        <taxon>Mucorales</taxon>
        <taxon>Mucorineae</taxon>
        <taxon>Mucoraceae</taxon>
        <taxon>Mucor</taxon>
    </lineage>
</organism>
<keyword evidence="3" id="KW-1185">Reference proteome</keyword>
<dbReference type="VEuPathDB" id="FungiDB:HMPREF1544_10447"/>
<dbReference type="Proteomes" id="UP000014254">
    <property type="component" value="Unassembled WGS sequence"/>
</dbReference>
<evidence type="ECO:0000256" key="1">
    <source>
        <dbReference type="SAM" id="Phobius"/>
    </source>
</evidence>
<sequence length="519" mass="53983">MDIVFHFVDNQYPGKIVAFAFVIVAALFVAIVRFIWFDLLLQGVCQDDEEVSSACRSSAAGKNGMSREFLVDADVPSYPPCVSSFEDASVSEVCVLLAPQPETSAEDASFSSPSASGALCPDHTNYKYASLADGLVLVTNPNMISAEPDVVFAGLSFDELCKLEVEERAYTLRISNLKTACVSSSPVVVAVEADDEAIDGSSVDATSSSSSFSCPFGLLDGAFAAYASNVTQIVQTVGDTIDGSFPVIGKSAGSTSAATNFSGSPVVVSGDETFYDLSGASDNGSIVAIDNDASLGNAIPCGGAVIVSDFSGVSRVSSPPLSFFDAPAAICGIKRLRSEGDDGIACQKKNKKAKTFGFGFSVFVADPVNFSATAMVPAANNLVSEIKPIRSSSYTAAPNTTTAKKQMDAFAGVLASSDVKELPFFATTLDTLSTSLSAAVIPSSITTDTADTVDLAENILFDNEALDPEATALVKALLAPVSPVTHHETMVFAADNDFKNDEPLDFAAAALITALLRPV</sequence>
<dbReference type="EMBL" id="KE124098">
    <property type="protein sequence ID" value="EPB82788.1"/>
    <property type="molecule type" value="Genomic_DNA"/>
</dbReference>
<proteinExistence type="predicted"/>
<keyword evidence="1" id="KW-0472">Membrane</keyword>
<evidence type="ECO:0008006" key="4">
    <source>
        <dbReference type="Google" id="ProtNLM"/>
    </source>
</evidence>
<keyword evidence="1" id="KW-0812">Transmembrane</keyword>
<protein>
    <recommendedName>
        <fullName evidence="4">Transmembrane protein</fullName>
    </recommendedName>
</protein>